<dbReference type="AlphaFoldDB" id="A0ABD7V130"/>
<dbReference type="RefSeq" id="WP_131733895.1">
    <property type="nucleotide sequence ID" value="NZ_CAACYD010000006.1"/>
</dbReference>
<dbReference type="PANTHER" id="PTHR47505">
    <property type="entry name" value="DNA UTILIZATION PROTEIN YHGH"/>
    <property type="match status" value="1"/>
</dbReference>
<evidence type="ECO:0000313" key="3">
    <source>
        <dbReference type="Proteomes" id="UP000360750"/>
    </source>
</evidence>
<gene>
    <name evidence="2" type="ORF">NCTC8139_01509</name>
</gene>
<name>A0ABD7V130_9ACTN</name>
<dbReference type="Gene3D" id="3.40.50.2020">
    <property type="match status" value="1"/>
</dbReference>
<dbReference type="EMBL" id="CAACYD010000006">
    <property type="protein sequence ID" value="VFA87967.1"/>
    <property type="molecule type" value="Genomic_DNA"/>
</dbReference>
<accession>A0ABD7V130</accession>
<comment type="caution">
    <text evidence="2">The sequence shown here is derived from an EMBL/GenBank/DDBJ whole genome shotgun (WGS) entry which is preliminary data.</text>
</comment>
<dbReference type="SUPFAM" id="SSF53271">
    <property type="entry name" value="PRTase-like"/>
    <property type="match status" value="1"/>
</dbReference>
<evidence type="ECO:0000313" key="2">
    <source>
        <dbReference type="EMBL" id="VFA87967.1"/>
    </source>
</evidence>
<evidence type="ECO:0000256" key="1">
    <source>
        <dbReference type="ARBA" id="ARBA00008007"/>
    </source>
</evidence>
<dbReference type="PANTHER" id="PTHR47505:SF1">
    <property type="entry name" value="DNA UTILIZATION PROTEIN YHGH"/>
    <property type="match status" value="1"/>
</dbReference>
<dbReference type="CDD" id="cd06223">
    <property type="entry name" value="PRTases_typeI"/>
    <property type="match status" value="1"/>
</dbReference>
<reference evidence="2 3" key="1">
    <citation type="submission" date="2019-02" db="EMBL/GenBank/DDBJ databases">
        <authorList>
            <consortium name="Pathogen Informatics"/>
        </authorList>
    </citation>
    <scope>NUCLEOTIDE SEQUENCE [LARGE SCALE GENOMIC DNA]</scope>
    <source>
        <strain evidence="2 3">3012STDY6756503</strain>
    </source>
</reference>
<dbReference type="InterPro" id="IPR051910">
    <property type="entry name" value="ComF/GntX_DNA_util-trans"/>
</dbReference>
<comment type="similarity">
    <text evidence="1">Belongs to the ComF/GntX family.</text>
</comment>
<protein>
    <submittedName>
        <fullName evidence="2">DNA utilization protein GntX</fullName>
    </submittedName>
</protein>
<organism evidence="2 3">
    <name type="scientific">Gordonia paraffinivorans</name>
    <dbReference type="NCBI Taxonomy" id="175628"/>
    <lineage>
        <taxon>Bacteria</taxon>
        <taxon>Bacillati</taxon>
        <taxon>Actinomycetota</taxon>
        <taxon>Actinomycetes</taxon>
        <taxon>Mycobacteriales</taxon>
        <taxon>Gordoniaceae</taxon>
        <taxon>Gordonia</taxon>
    </lineage>
</organism>
<proteinExistence type="inferred from homology"/>
<dbReference type="Proteomes" id="UP000360750">
    <property type="component" value="Unassembled WGS sequence"/>
</dbReference>
<dbReference type="InterPro" id="IPR029057">
    <property type="entry name" value="PRTase-like"/>
</dbReference>
<sequence>MREPRFLTGGAAVTRAAADLVCPLVCGGCARPGTAWCRRCDRSLHDAPISVRPRVFPAAPVWALGRYRGVHRRAVLAVKEHDRRDLVAPLGSALAHGIRTLARWGELPDAPTLVLIPAPTRRLAARRRGGDRVTAFAHHAATALGPRVRVVPVLATAATARDSAGLDARARARNLSGAIRPRTRKVALPHRATTILVDDVMTTGATAAESVRVLRRAGVGVDAVVVVAAA</sequence>
<dbReference type="InterPro" id="IPR000836">
    <property type="entry name" value="PRTase_dom"/>
</dbReference>
<dbReference type="GeneID" id="60749533"/>